<reference evidence="1 2" key="1">
    <citation type="journal article" date="2017" name="Int. J. Parasitol.">
        <title>The genome of the protozoan parasite Cystoisospora suis and a reverse vaccinology approach to identify vaccine candidates.</title>
        <authorList>
            <person name="Palmieri N."/>
            <person name="Shrestha A."/>
            <person name="Ruttkowski B."/>
            <person name="Beck T."/>
            <person name="Vogl C."/>
            <person name="Tomley F."/>
            <person name="Blake D.P."/>
            <person name="Joachim A."/>
        </authorList>
    </citation>
    <scope>NUCLEOTIDE SEQUENCE [LARGE SCALE GENOMIC DNA]</scope>
    <source>
        <strain evidence="1 2">Wien I</strain>
    </source>
</reference>
<protein>
    <submittedName>
        <fullName evidence="1">Uncharacterized protein</fullName>
    </submittedName>
</protein>
<evidence type="ECO:0000313" key="1">
    <source>
        <dbReference type="EMBL" id="PHJ21388.1"/>
    </source>
</evidence>
<evidence type="ECO:0000313" key="2">
    <source>
        <dbReference type="Proteomes" id="UP000221165"/>
    </source>
</evidence>
<dbReference type="RefSeq" id="XP_067923071.1">
    <property type="nucleotide sequence ID" value="XM_068064955.1"/>
</dbReference>
<dbReference type="AlphaFoldDB" id="A0A2C6KZB3"/>
<name>A0A2C6KZB3_9APIC</name>
<feature type="non-terminal residue" evidence="1">
    <location>
        <position position="59"/>
    </location>
</feature>
<proteinExistence type="predicted"/>
<dbReference type="VEuPathDB" id="ToxoDB:CSUI_004771"/>
<feature type="non-terminal residue" evidence="1">
    <location>
        <position position="1"/>
    </location>
</feature>
<organism evidence="1 2">
    <name type="scientific">Cystoisospora suis</name>
    <dbReference type="NCBI Taxonomy" id="483139"/>
    <lineage>
        <taxon>Eukaryota</taxon>
        <taxon>Sar</taxon>
        <taxon>Alveolata</taxon>
        <taxon>Apicomplexa</taxon>
        <taxon>Conoidasida</taxon>
        <taxon>Coccidia</taxon>
        <taxon>Eucoccidiorida</taxon>
        <taxon>Eimeriorina</taxon>
        <taxon>Sarcocystidae</taxon>
        <taxon>Cystoisospora</taxon>
    </lineage>
</organism>
<dbReference type="Proteomes" id="UP000221165">
    <property type="component" value="Unassembled WGS sequence"/>
</dbReference>
<keyword evidence="2" id="KW-1185">Reference proteome</keyword>
<gene>
    <name evidence="1" type="ORF">CSUI_004771</name>
</gene>
<comment type="caution">
    <text evidence="1">The sequence shown here is derived from an EMBL/GenBank/DDBJ whole genome shotgun (WGS) entry which is preliminary data.</text>
</comment>
<dbReference type="GeneID" id="94428166"/>
<accession>A0A2C6KZB3</accession>
<sequence>RLVQEPKKKILIVFKQIVDLKEKTVRYKKLLLASPQASTSTASTLASVPTSQFHSLFSS</sequence>
<dbReference type="EMBL" id="MIGC01002266">
    <property type="protein sequence ID" value="PHJ21388.1"/>
    <property type="molecule type" value="Genomic_DNA"/>
</dbReference>